<dbReference type="EMBL" id="JBBPBN010000026">
    <property type="protein sequence ID" value="KAK9008419.1"/>
    <property type="molecule type" value="Genomic_DNA"/>
</dbReference>
<protein>
    <submittedName>
        <fullName evidence="1">Uncharacterized protein</fullName>
    </submittedName>
</protein>
<dbReference type="Proteomes" id="UP001396334">
    <property type="component" value="Unassembled WGS sequence"/>
</dbReference>
<name>A0ABR2R6C2_9ROSI</name>
<evidence type="ECO:0000313" key="2">
    <source>
        <dbReference type="Proteomes" id="UP001396334"/>
    </source>
</evidence>
<evidence type="ECO:0000313" key="1">
    <source>
        <dbReference type="EMBL" id="KAK9008419.1"/>
    </source>
</evidence>
<gene>
    <name evidence="1" type="ORF">V6N11_075314</name>
</gene>
<sequence>MLADDCLKEAGKGLRANESLAFENSTVMCLFPAVGAMPIMSDIFVWKQRDLQLRDLISRFLGILFPKLVIFMDPPLIKLVIFGMVSYSKNYFTSDPLICANICWIICKVQPQKLGEDAWLPKVYPYKDMLLIFSEIISPKWSNSIVLLYYYSISDEFQDIASNHGNMLACAYFGTAKRYWSYFKIGHFDFCDHIFGVLKVSILAKADDHIEYHPRKA</sequence>
<organism evidence="1 2">
    <name type="scientific">Hibiscus sabdariffa</name>
    <name type="common">roselle</name>
    <dbReference type="NCBI Taxonomy" id="183260"/>
    <lineage>
        <taxon>Eukaryota</taxon>
        <taxon>Viridiplantae</taxon>
        <taxon>Streptophyta</taxon>
        <taxon>Embryophyta</taxon>
        <taxon>Tracheophyta</taxon>
        <taxon>Spermatophyta</taxon>
        <taxon>Magnoliopsida</taxon>
        <taxon>eudicotyledons</taxon>
        <taxon>Gunneridae</taxon>
        <taxon>Pentapetalae</taxon>
        <taxon>rosids</taxon>
        <taxon>malvids</taxon>
        <taxon>Malvales</taxon>
        <taxon>Malvaceae</taxon>
        <taxon>Malvoideae</taxon>
        <taxon>Hibiscus</taxon>
    </lineage>
</organism>
<comment type="caution">
    <text evidence="1">The sequence shown here is derived from an EMBL/GenBank/DDBJ whole genome shotgun (WGS) entry which is preliminary data.</text>
</comment>
<reference evidence="1 2" key="1">
    <citation type="journal article" date="2024" name="G3 (Bethesda)">
        <title>Genome assembly of Hibiscus sabdariffa L. provides insights into metabolisms of medicinal natural products.</title>
        <authorList>
            <person name="Kim T."/>
        </authorList>
    </citation>
    <scope>NUCLEOTIDE SEQUENCE [LARGE SCALE GENOMIC DNA]</scope>
    <source>
        <strain evidence="1">TK-2024</strain>
        <tissue evidence="1">Old leaves</tissue>
    </source>
</reference>
<accession>A0ABR2R6C2</accession>
<keyword evidence="2" id="KW-1185">Reference proteome</keyword>
<proteinExistence type="predicted"/>